<dbReference type="SFLD" id="SFLDG01135">
    <property type="entry name" value="C1.5.6:_HAD__Beta-PGM__Phospha"/>
    <property type="match status" value="1"/>
</dbReference>
<dbReference type="GO" id="GO:0016787">
    <property type="term" value="F:hydrolase activity"/>
    <property type="evidence" value="ECO:0007669"/>
    <property type="project" value="UniProtKB-KW"/>
</dbReference>
<dbReference type="InterPro" id="IPR023198">
    <property type="entry name" value="PGP-like_dom2"/>
</dbReference>
<sequence>MEGETEPLLIFDCDGVLVDSEPVSISVLLDMLSHLGVTMGEEEAYERFLGRSVASMTRTLFEDYGVETDIDFLEHMRATLFERFRNELQPIDGIAETLDSLTAIRRCVASSSQPERIRYSLGLTGLIEKFEPYVFSATMVKNGKPAPDLFLHAAQAMQADPHHCIVIEDSPAGIAAAKAAGMGVFAFTGGSHARFPAFREKIAGLGADAVFDAMPDLVQLVDSYVGRGGLGRRMERDRG</sequence>
<dbReference type="SFLD" id="SFLDS00003">
    <property type="entry name" value="Haloacid_Dehalogenase"/>
    <property type="match status" value="1"/>
</dbReference>
<comment type="cofactor">
    <cofactor evidence="1">
        <name>Mg(2+)</name>
        <dbReference type="ChEBI" id="CHEBI:18420"/>
    </cofactor>
</comment>
<accession>A0A176XE69</accession>
<dbReference type="InterPro" id="IPR041492">
    <property type="entry name" value="HAD_2"/>
</dbReference>
<dbReference type="InterPro" id="IPR036412">
    <property type="entry name" value="HAD-like_sf"/>
</dbReference>
<comment type="similarity">
    <text evidence="2">Belongs to the HAD-like hydrolase superfamily. CbbY/CbbZ/Gph/YieH family.</text>
</comment>
<organism evidence="5 6">
    <name type="scientific">Agrobacterium tumefaciens</name>
    <dbReference type="NCBI Taxonomy" id="358"/>
    <lineage>
        <taxon>Bacteria</taxon>
        <taxon>Pseudomonadati</taxon>
        <taxon>Pseudomonadota</taxon>
        <taxon>Alphaproteobacteria</taxon>
        <taxon>Hyphomicrobiales</taxon>
        <taxon>Rhizobiaceae</taxon>
        <taxon>Rhizobium/Agrobacterium group</taxon>
        <taxon>Agrobacterium</taxon>
        <taxon>Agrobacterium tumefaciens complex</taxon>
    </lineage>
</organism>
<dbReference type="RefSeq" id="WP_063948626.1">
    <property type="nucleotide sequence ID" value="NZ_JBJDNA010000011.1"/>
</dbReference>
<gene>
    <name evidence="5" type="ORF">A7J57_12620</name>
</gene>
<dbReference type="PANTHER" id="PTHR46193:SF10">
    <property type="entry name" value="6-PHOSPHOGLUCONATE PHOSPHATASE"/>
    <property type="match status" value="1"/>
</dbReference>
<evidence type="ECO:0000256" key="2">
    <source>
        <dbReference type="ARBA" id="ARBA00006171"/>
    </source>
</evidence>
<dbReference type="CDD" id="cd07526">
    <property type="entry name" value="HAD_BPGM_like"/>
    <property type="match status" value="1"/>
</dbReference>
<dbReference type="Pfam" id="PF13419">
    <property type="entry name" value="HAD_2"/>
    <property type="match status" value="1"/>
</dbReference>
<dbReference type="Proteomes" id="UP000077098">
    <property type="component" value="Unassembled WGS sequence"/>
</dbReference>
<evidence type="ECO:0000313" key="6">
    <source>
        <dbReference type="Proteomes" id="UP000077098"/>
    </source>
</evidence>
<dbReference type="SUPFAM" id="SSF56784">
    <property type="entry name" value="HAD-like"/>
    <property type="match status" value="1"/>
</dbReference>
<evidence type="ECO:0000313" key="5">
    <source>
        <dbReference type="EMBL" id="OAE46914.1"/>
    </source>
</evidence>
<dbReference type="Gene3D" id="3.40.50.1000">
    <property type="entry name" value="HAD superfamily/HAD-like"/>
    <property type="match status" value="1"/>
</dbReference>
<name>A0A176XE69_AGRTU</name>
<dbReference type="NCBIfam" id="TIGR01549">
    <property type="entry name" value="HAD-SF-IA-v1"/>
    <property type="match status" value="1"/>
</dbReference>
<dbReference type="SFLD" id="SFLDG01129">
    <property type="entry name" value="C1.5:_HAD__Beta-PGM__Phosphata"/>
    <property type="match status" value="1"/>
</dbReference>
<dbReference type="EMBL" id="LXPS01000011">
    <property type="protein sequence ID" value="OAE46914.1"/>
    <property type="molecule type" value="Genomic_DNA"/>
</dbReference>
<evidence type="ECO:0000256" key="1">
    <source>
        <dbReference type="ARBA" id="ARBA00001946"/>
    </source>
</evidence>
<keyword evidence="3" id="KW-0479">Metal-binding</keyword>
<evidence type="ECO:0000256" key="3">
    <source>
        <dbReference type="ARBA" id="ARBA00022723"/>
    </source>
</evidence>
<proteinExistence type="inferred from homology"/>
<dbReference type="InterPro" id="IPR023214">
    <property type="entry name" value="HAD_sf"/>
</dbReference>
<keyword evidence="4" id="KW-0460">Magnesium</keyword>
<dbReference type="InterPro" id="IPR051600">
    <property type="entry name" value="Beta-PGM-like"/>
</dbReference>
<dbReference type="AlphaFoldDB" id="A0A176XE69"/>
<dbReference type="NCBIfam" id="TIGR01509">
    <property type="entry name" value="HAD-SF-IA-v3"/>
    <property type="match status" value="1"/>
</dbReference>
<comment type="caution">
    <text evidence="5">The sequence shown here is derived from an EMBL/GenBank/DDBJ whole genome shotgun (WGS) entry which is preliminary data.</text>
</comment>
<dbReference type="InterPro" id="IPR006439">
    <property type="entry name" value="HAD-SF_hydro_IA"/>
</dbReference>
<keyword evidence="5" id="KW-0378">Hydrolase</keyword>
<evidence type="ECO:0000256" key="4">
    <source>
        <dbReference type="ARBA" id="ARBA00022842"/>
    </source>
</evidence>
<dbReference type="Gene3D" id="1.10.150.240">
    <property type="entry name" value="Putative phosphatase, domain 2"/>
    <property type="match status" value="1"/>
</dbReference>
<protein>
    <submittedName>
        <fullName evidence="5">Hydrolase</fullName>
    </submittedName>
</protein>
<dbReference type="GO" id="GO:0046872">
    <property type="term" value="F:metal ion binding"/>
    <property type="evidence" value="ECO:0007669"/>
    <property type="project" value="UniProtKB-KW"/>
</dbReference>
<reference evidence="5 6" key="1">
    <citation type="submission" date="2016-05" db="EMBL/GenBank/DDBJ databases">
        <authorList>
            <person name="Lavstsen T."/>
            <person name="Jespersen J.S."/>
        </authorList>
    </citation>
    <scope>NUCLEOTIDE SEQUENCE [LARGE SCALE GENOMIC DNA]</scope>
    <source>
        <strain evidence="5 6">KCJ1736</strain>
    </source>
</reference>
<dbReference type="PANTHER" id="PTHR46193">
    <property type="entry name" value="6-PHOSPHOGLUCONATE PHOSPHATASE"/>
    <property type="match status" value="1"/>
</dbReference>